<reference evidence="2 3" key="1">
    <citation type="submission" date="2020-08" db="EMBL/GenBank/DDBJ databases">
        <title>Genomic Encyclopedia of Type Strains, Phase IV (KMG-IV): sequencing the most valuable type-strain genomes for metagenomic binning, comparative biology and taxonomic classification.</title>
        <authorList>
            <person name="Goeker M."/>
        </authorList>
    </citation>
    <scope>NUCLEOTIDE SEQUENCE [LARGE SCALE GENOMIC DNA]</scope>
    <source>
        <strain evidence="2 3">DSM 101791</strain>
    </source>
</reference>
<protein>
    <submittedName>
        <fullName evidence="2">Uncharacterized protein</fullName>
    </submittedName>
</protein>
<feature type="region of interest" description="Disordered" evidence="1">
    <location>
        <begin position="42"/>
        <end position="66"/>
    </location>
</feature>
<comment type="caution">
    <text evidence="2">The sequence shown here is derived from an EMBL/GenBank/DDBJ whole genome shotgun (WGS) entry which is preliminary data.</text>
</comment>
<dbReference type="Proteomes" id="UP000525389">
    <property type="component" value="Unassembled WGS sequence"/>
</dbReference>
<gene>
    <name evidence="2" type="ORF">HNQ09_002194</name>
</gene>
<sequence>MNDRARAAGGLRYLDAYGLSQAILRGTLLYVKVWNLFAHNENKGHGSTHTRPGGPAFLGKFLGRRV</sequence>
<evidence type="ECO:0000313" key="3">
    <source>
        <dbReference type="Proteomes" id="UP000525389"/>
    </source>
</evidence>
<keyword evidence="3" id="KW-1185">Reference proteome</keyword>
<evidence type="ECO:0000313" key="2">
    <source>
        <dbReference type="EMBL" id="MBB5234751.1"/>
    </source>
</evidence>
<evidence type="ECO:0000256" key="1">
    <source>
        <dbReference type="SAM" id="MobiDB-lite"/>
    </source>
</evidence>
<accession>A0A7W8GGJ0</accession>
<name>A0A7W8GGJ0_9DEIO</name>
<proteinExistence type="predicted"/>
<dbReference type="AlphaFoldDB" id="A0A7W8GGJ0"/>
<organism evidence="2 3">
    <name type="scientific">Deinococcus budaensis</name>
    <dbReference type="NCBI Taxonomy" id="1665626"/>
    <lineage>
        <taxon>Bacteria</taxon>
        <taxon>Thermotogati</taxon>
        <taxon>Deinococcota</taxon>
        <taxon>Deinococci</taxon>
        <taxon>Deinococcales</taxon>
        <taxon>Deinococcaceae</taxon>
        <taxon>Deinococcus</taxon>
    </lineage>
</organism>
<dbReference type="EMBL" id="JACHFN010000007">
    <property type="protein sequence ID" value="MBB5234751.1"/>
    <property type="molecule type" value="Genomic_DNA"/>
</dbReference>